<dbReference type="InterPro" id="IPR045051">
    <property type="entry name" value="SBT"/>
</dbReference>
<name>A0ABR1Z8H9_9ROSI</name>
<gene>
    <name evidence="5" type="ORF">V6N11_048169</name>
</gene>
<feature type="signal peptide" evidence="3">
    <location>
        <begin position="1"/>
        <end position="26"/>
    </location>
</feature>
<evidence type="ECO:0000313" key="5">
    <source>
        <dbReference type="EMBL" id="KAK8476226.1"/>
    </source>
</evidence>
<dbReference type="InterPro" id="IPR036852">
    <property type="entry name" value="Peptidase_S8/S53_dom_sf"/>
</dbReference>
<dbReference type="InterPro" id="IPR010259">
    <property type="entry name" value="S8pro/Inhibitor_I9"/>
</dbReference>
<evidence type="ECO:0000313" key="6">
    <source>
        <dbReference type="Proteomes" id="UP001396334"/>
    </source>
</evidence>
<sequence length="312" mass="33265">MAKTDQLLILLIRMLLVLMILIPVSSEEEETKNFYIVYLGDGPSSKGVAVRKHLSLLSSVKASEHDAKESMVYSYTKSFNAFAAKLSRDEAQMLEGGVTGDFVTDSISVGAFHALKKGIITVASGGNDGPSLGSVSNYAPWLLTVAATGIDRQFRSAVKLGNGKSFSGIGINTFGSNEKFYPIVSGADAAINAESKELARFCYDNTLDPAKVKGRLVYCLLGEFGADSVVKETGGVGIVLESEQNLDTAQIYMAPATMVNMTVGEIVDKYIHSTRSPSAVIYKSHEVKVSAPFVASFSSRGPNAGSQHVLKA</sequence>
<dbReference type="EMBL" id="JBBPBN010002361">
    <property type="protein sequence ID" value="KAK8476226.1"/>
    <property type="molecule type" value="Genomic_DNA"/>
</dbReference>
<keyword evidence="6" id="KW-1185">Reference proteome</keyword>
<evidence type="ECO:0000256" key="2">
    <source>
        <dbReference type="ARBA" id="ARBA00022729"/>
    </source>
</evidence>
<feature type="domain" description="Inhibitor I9" evidence="4">
    <location>
        <begin position="35"/>
        <end position="94"/>
    </location>
</feature>
<evidence type="ECO:0000256" key="3">
    <source>
        <dbReference type="SAM" id="SignalP"/>
    </source>
</evidence>
<comment type="caution">
    <text evidence="5">The sequence shown here is derived from an EMBL/GenBank/DDBJ whole genome shotgun (WGS) entry which is preliminary data.</text>
</comment>
<evidence type="ECO:0000259" key="4">
    <source>
        <dbReference type="Pfam" id="PF05922"/>
    </source>
</evidence>
<accession>A0ABR1Z8H9</accession>
<evidence type="ECO:0000256" key="1">
    <source>
        <dbReference type="ARBA" id="ARBA00011073"/>
    </source>
</evidence>
<dbReference type="Gene3D" id="3.50.30.30">
    <property type="match status" value="1"/>
</dbReference>
<dbReference type="CDD" id="cd02120">
    <property type="entry name" value="PA_subtilisin_like"/>
    <property type="match status" value="1"/>
</dbReference>
<proteinExistence type="inferred from homology"/>
<dbReference type="Pfam" id="PF05922">
    <property type="entry name" value="Inhibitor_I9"/>
    <property type="match status" value="1"/>
</dbReference>
<comment type="similarity">
    <text evidence="1">Belongs to the peptidase S8 family.</text>
</comment>
<dbReference type="InterPro" id="IPR037045">
    <property type="entry name" value="S8pro/Inhibitor_I9_sf"/>
</dbReference>
<protein>
    <recommendedName>
        <fullName evidence="4">Inhibitor I9 domain-containing protein</fullName>
    </recommendedName>
</protein>
<feature type="chain" id="PRO_5046072882" description="Inhibitor I9 domain-containing protein" evidence="3">
    <location>
        <begin position="27"/>
        <end position="312"/>
    </location>
</feature>
<dbReference type="Proteomes" id="UP001396334">
    <property type="component" value="Unassembled WGS sequence"/>
</dbReference>
<organism evidence="5 6">
    <name type="scientific">Hibiscus sabdariffa</name>
    <name type="common">roselle</name>
    <dbReference type="NCBI Taxonomy" id="183260"/>
    <lineage>
        <taxon>Eukaryota</taxon>
        <taxon>Viridiplantae</taxon>
        <taxon>Streptophyta</taxon>
        <taxon>Embryophyta</taxon>
        <taxon>Tracheophyta</taxon>
        <taxon>Spermatophyta</taxon>
        <taxon>Magnoliopsida</taxon>
        <taxon>eudicotyledons</taxon>
        <taxon>Gunneridae</taxon>
        <taxon>Pentapetalae</taxon>
        <taxon>rosids</taxon>
        <taxon>malvids</taxon>
        <taxon>Malvales</taxon>
        <taxon>Malvaceae</taxon>
        <taxon>Malvoideae</taxon>
        <taxon>Hibiscus</taxon>
    </lineage>
</organism>
<keyword evidence="2 3" id="KW-0732">Signal</keyword>
<reference evidence="5 6" key="1">
    <citation type="journal article" date="2024" name="G3 (Bethesda)">
        <title>Genome assembly of Hibiscus sabdariffa L. provides insights into metabolisms of medicinal natural products.</title>
        <authorList>
            <person name="Kim T."/>
        </authorList>
    </citation>
    <scope>NUCLEOTIDE SEQUENCE [LARGE SCALE GENOMIC DNA]</scope>
    <source>
        <strain evidence="5">TK-2024</strain>
        <tissue evidence="5">Old leaves</tissue>
    </source>
</reference>
<dbReference type="SUPFAM" id="SSF52743">
    <property type="entry name" value="Subtilisin-like"/>
    <property type="match status" value="1"/>
</dbReference>
<dbReference type="PANTHER" id="PTHR10795">
    <property type="entry name" value="PROPROTEIN CONVERTASE SUBTILISIN/KEXIN"/>
    <property type="match status" value="1"/>
</dbReference>
<dbReference type="Gene3D" id="3.30.70.80">
    <property type="entry name" value="Peptidase S8 propeptide/proteinase inhibitor I9"/>
    <property type="match status" value="1"/>
</dbReference>